<dbReference type="NCBIfam" id="TIGR00101">
    <property type="entry name" value="ureG"/>
    <property type="match status" value="1"/>
</dbReference>
<dbReference type="Gene3D" id="3.40.50.300">
    <property type="entry name" value="P-loop containing nucleotide triphosphate hydrolases"/>
    <property type="match status" value="1"/>
</dbReference>
<dbReference type="GO" id="GO:0005525">
    <property type="term" value="F:GTP binding"/>
    <property type="evidence" value="ECO:0007669"/>
    <property type="project" value="UniProtKB-KW"/>
</dbReference>
<keyword evidence="2" id="KW-0547">Nucleotide-binding</keyword>
<comment type="caution">
    <text evidence="8">The sequence shown here is derived from an EMBL/GenBank/DDBJ whole genome shotgun (WGS) entry which is preliminary data.</text>
</comment>
<name>A0AAD3HET1_9STRA</name>
<dbReference type="InterPro" id="IPR004400">
    <property type="entry name" value="UreG"/>
</dbReference>
<dbReference type="GO" id="GO:0016151">
    <property type="term" value="F:nickel cation binding"/>
    <property type="evidence" value="ECO:0007669"/>
    <property type="project" value="InterPro"/>
</dbReference>
<keyword evidence="9" id="KW-1185">Reference proteome</keyword>
<gene>
    <name evidence="8" type="ORF">CTEN210_17152</name>
</gene>
<keyword evidence="3" id="KW-0996">Nickel insertion</keyword>
<evidence type="ECO:0000313" key="9">
    <source>
        <dbReference type="Proteomes" id="UP001054902"/>
    </source>
</evidence>
<accession>A0AAD3HET1</accession>
<evidence type="ECO:0000313" key="8">
    <source>
        <dbReference type="EMBL" id="GFH60676.1"/>
    </source>
</evidence>
<dbReference type="PANTHER" id="PTHR31715">
    <property type="entry name" value="UREASE ACCESSORY PROTEIN G"/>
    <property type="match status" value="1"/>
</dbReference>
<dbReference type="SUPFAM" id="SSF52540">
    <property type="entry name" value="P-loop containing nucleoside triphosphate hydrolases"/>
    <property type="match status" value="1"/>
</dbReference>
<keyword evidence="5" id="KW-0143">Chaperone</keyword>
<evidence type="ECO:0000259" key="7">
    <source>
        <dbReference type="Pfam" id="PF02492"/>
    </source>
</evidence>
<dbReference type="PANTHER" id="PTHR31715:SF0">
    <property type="entry name" value="UREASE ACCESSORY PROTEIN G"/>
    <property type="match status" value="1"/>
</dbReference>
<feature type="domain" description="CobW/HypB/UreG nucleotide-binding" evidence="7">
    <location>
        <begin position="162"/>
        <end position="332"/>
    </location>
</feature>
<reference evidence="8 9" key="1">
    <citation type="journal article" date="2021" name="Sci. Rep.">
        <title>The genome of the diatom Chaetoceros tenuissimus carries an ancient integrated fragment of an extant virus.</title>
        <authorList>
            <person name="Hongo Y."/>
            <person name="Kimura K."/>
            <person name="Takaki Y."/>
            <person name="Yoshida Y."/>
            <person name="Baba S."/>
            <person name="Kobayashi G."/>
            <person name="Nagasaki K."/>
            <person name="Hano T."/>
            <person name="Tomaru Y."/>
        </authorList>
    </citation>
    <scope>NUCLEOTIDE SEQUENCE [LARGE SCALE GENOMIC DNA]</scope>
    <source>
        <strain evidence="8 9">NIES-3715</strain>
    </source>
</reference>
<organism evidence="8 9">
    <name type="scientific">Chaetoceros tenuissimus</name>
    <dbReference type="NCBI Taxonomy" id="426638"/>
    <lineage>
        <taxon>Eukaryota</taxon>
        <taxon>Sar</taxon>
        <taxon>Stramenopiles</taxon>
        <taxon>Ochrophyta</taxon>
        <taxon>Bacillariophyta</taxon>
        <taxon>Coscinodiscophyceae</taxon>
        <taxon>Chaetocerotophycidae</taxon>
        <taxon>Chaetocerotales</taxon>
        <taxon>Chaetocerotaceae</taxon>
        <taxon>Chaetoceros</taxon>
    </lineage>
</organism>
<dbReference type="CDD" id="cd05540">
    <property type="entry name" value="UreG"/>
    <property type="match status" value="1"/>
</dbReference>
<evidence type="ECO:0000256" key="3">
    <source>
        <dbReference type="ARBA" id="ARBA00022988"/>
    </source>
</evidence>
<dbReference type="GO" id="GO:0003924">
    <property type="term" value="F:GTPase activity"/>
    <property type="evidence" value="ECO:0007669"/>
    <property type="project" value="InterPro"/>
</dbReference>
<evidence type="ECO:0000256" key="4">
    <source>
        <dbReference type="ARBA" id="ARBA00023134"/>
    </source>
</evidence>
<protein>
    <recommendedName>
        <fullName evidence="7">CobW/HypB/UreG nucleotide-binding domain-containing protein</fullName>
    </recommendedName>
</protein>
<evidence type="ECO:0000256" key="6">
    <source>
        <dbReference type="SAM" id="MobiDB-lite"/>
    </source>
</evidence>
<feature type="compositionally biased region" description="Basic and acidic residues" evidence="6">
    <location>
        <begin position="1"/>
        <end position="63"/>
    </location>
</feature>
<dbReference type="Proteomes" id="UP001054902">
    <property type="component" value="Unassembled WGS sequence"/>
</dbReference>
<feature type="compositionally biased region" description="Basic and acidic residues" evidence="6">
    <location>
        <begin position="116"/>
        <end position="147"/>
    </location>
</feature>
<comment type="similarity">
    <text evidence="1">Belongs to the SIMIBI class G3E GTPase family. UreG subfamily.</text>
</comment>
<dbReference type="GO" id="GO:0043419">
    <property type="term" value="P:urea catabolic process"/>
    <property type="evidence" value="ECO:0007669"/>
    <property type="project" value="InterPro"/>
</dbReference>
<dbReference type="EMBL" id="BLLK01000069">
    <property type="protein sequence ID" value="GFH60676.1"/>
    <property type="molecule type" value="Genomic_DNA"/>
</dbReference>
<feature type="region of interest" description="Disordered" evidence="6">
    <location>
        <begin position="1"/>
        <end position="65"/>
    </location>
</feature>
<dbReference type="InterPro" id="IPR003495">
    <property type="entry name" value="CobW/HypB/UreG_nucleotide-bd"/>
</dbReference>
<dbReference type="HAMAP" id="MF_01389">
    <property type="entry name" value="UreG"/>
    <property type="match status" value="1"/>
</dbReference>
<evidence type="ECO:0000256" key="2">
    <source>
        <dbReference type="ARBA" id="ARBA00022741"/>
    </source>
</evidence>
<evidence type="ECO:0000256" key="5">
    <source>
        <dbReference type="ARBA" id="ARBA00023186"/>
    </source>
</evidence>
<dbReference type="FunFam" id="3.40.50.300:FF:000208">
    <property type="entry name" value="Urease accessory protein UreG"/>
    <property type="match status" value="1"/>
</dbReference>
<evidence type="ECO:0000256" key="1">
    <source>
        <dbReference type="ARBA" id="ARBA00005732"/>
    </source>
</evidence>
<feature type="region of interest" description="Disordered" evidence="6">
    <location>
        <begin position="112"/>
        <end position="153"/>
    </location>
</feature>
<keyword evidence="4" id="KW-0342">GTP-binding</keyword>
<dbReference type="AlphaFoldDB" id="A0AAD3HET1"/>
<dbReference type="InterPro" id="IPR027417">
    <property type="entry name" value="P-loop_NTPase"/>
</dbReference>
<dbReference type="Pfam" id="PF02492">
    <property type="entry name" value="cobW"/>
    <property type="match status" value="1"/>
</dbReference>
<proteinExistence type="inferred from homology"/>
<sequence>MGHDHGHEHGHEHGEKECTHDSHGHKHDEKECTHDHSHEHSHVHGEDCTHDHSHEHSHVHGEDCDTCGPKVTSADDVADVEVPEWKKKALAANADATAAPFGMNWGTEATVSATDASKKVEESHSHTHDHGHSHEHLEHPGKFDERPTANVGNRDYEERRFTVGLGGPVGSGKTALLLALCRKLRERMSVAAVTNDIFTREDCEFLTRNEALPTHRITAVETGGCPHAAIREDISANLTACERLTASIDDLDIILLESGGDNLAANFSPELADFTLYVIDVAGGDKVPRKGGPSVTQSDVLVINKTDLAEAVGASLEVMARDSKRMRGDGPTVFCQARENLGLGVDDVIDHILRAWSKATGKSIP</sequence>